<dbReference type="AlphaFoldDB" id="A0A8K1FD56"/>
<name>A0A8K1FD56_PYTOL</name>
<comment type="caution">
    <text evidence="1">The sequence shown here is derived from an EMBL/GenBank/DDBJ whole genome shotgun (WGS) entry which is preliminary data.</text>
</comment>
<dbReference type="Proteomes" id="UP000794436">
    <property type="component" value="Unassembled WGS sequence"/>
</dbReference>
<reference evidence="1" key="1">
    <citation type="submission" date="2019-03" db="EMBL/GenBank/DDBJ databases">
        <title>Long read genome sequence of the mycoparasitic Pythium oligandrum ATCC 38472 isolated from sugarbeet rhizosphere.</title>
        <authorList>
            <person name="Gaulin E."/>
        </authorList>
    </citation>
    <scope>NUCLEOTIDE SEQUENCE</scope>
    <source>
        <strain evidence="1">ATCC 38472_TT</strain>
    </source>
</reference>
<evidence type="ECO:0000313" key="1">
    <source>
        <dbReference type="EMBL" id="TMW55217.1"/>
    </source>
</evidence>
<gene>
    <name evidence="1" type="ORF">Poli38472_013108</name>
</gene>
<evidence type="ECO:0000313" key="2">
    <source>
        <dbReference type="Proteomes" id="UP000794436"/>
    </source>
</evidence>
<sequence>MSNVNLLMELPSTTPVLTRKRTFAIMTLQCTRLSKKTRVDHSPRDLDTCGLSPETLAYLAENPLDDDVPPHPVLKRQEAVYQVEADDHSADHEMWMQRLCRPSVMTARGMHTSRIGQSFKPSIAPKSLNRRG</sequence>
<accession>A0A8K1FD56</accession>
<protein>
    <submittedName>
        <fullName evidence="1">Uncharacterized protein</fullName>
    </submittedName>
</protein>
<keyword evidence="2" id="KW-1185">Reference proteome</keyword>
<proteinExistence type="predicted"/>
<organism evidence="1 2">
    <name type="scientific">Pythium oligandrum</name>
    <name type="common">Mycoparasitic fungus</name>
    <dbReference type="NCBI Taxonomy" id="41045"/>
    <lineage>
        <taxon>Eukaryota</taxon>
        <taxon>Sar</taxon>
        <taxon>Stramenopiles</taxon>
        <taxon>Oomycota</taxon>
        <taxon>Peronosporomycetes</taxon>
        <taxon>Pythiales</taxon>
        <taxon>Pythiaceae</taxon>
        <taxon>Pythium</taxon>
    </lineage>
</organism>
<dbReference type="EMBL" id="SPLM01000148">
    <property type="protein sequence ID" value="TMW55217.1"/>
    <property type="molecule type" value="Genomic_DNA"/>
</dbReference>